<dbReference type="GO" id="GO:0004339">
    <property type="term" value="F:glucan 1,4-alpha-glucosidase activity"/>
    <property type="evidence" value="ECO:0007669"/>
    <property type="project" value="UniProtKB-EC"/>
</dbReference>
<feature type="chain" id="PRO_5003872112" description="glucan 1,4-alpha-glucosidase" evidence="9">
    <location>
        <begin position="23"/>
        <end position="607"/>
    </location>
</feature>
<dbReference type="PANTHER" id="PTHR31616:SF9">
    <property type="entry name" value="GLUCOAMYLASE, INTRACELLULAR SPORULATION-SPECIFIC"/>
    <property type="match status" value="1"/>
</dbReference>
<dbReference type="PANTHER" id="PTHR31616">
    <property type="entry name" value="TREHALASE"/>
    <property type="match status" value="1"/>
</dbReference>
<protein>
    <recommendedName>
        <fullName evidence="3">glucan 1,4-alpha-glucosidase</fullName>
        <ecNumber evidence="3">3.2.1.3</ecNumber>
    </recommendedName>
</protein>
<evidence type="ECO:0000256" key="2">
    <source>
        <dbReference type="ARBA" id="ARBA00006188"/>
    </source>
</evidence>
<dbReference type="EnsemblProtists" id="PYU1_T005445">
    <property type="protein sequence ID" value="PYU1_T005445"/>
    <property type="gene ID" value="PYU1_G005434"/>
</dbReference>
<feature type="signal peptide" evidence="9">
    <location>
        <begin position="1"/>
        <end position="22"/>
    </location>
</feature>
<dbReference type="OMA" id="SHFWNQS"/>
<dbReference type="HOGENOM" id="CLU_012173_2_0_1"/>
<evidence type="ECO:0000259" key="10">
    <source>
        <dbReference type="PROSITE" id="PS51159"/>
    </source>
</evidence>
<dbReference type="InParanoid" id="K3WKF3"/>
<dbReference type="STRING" id="431595.K3WKF3"/>
<accession>K3WKF3</accession>
<organism evidence="11 12">
    <name type="scientific">Globisporangium ultimum (strain ATCC 200006 / CBS 805.95 / DAOM BR144)</name>
    <name type="common">Pythium ultimum</name>
    <dbReference type="NCBI Taxonomy" id="431595"/>
    <lineage>
        <taxon>Eukaryota</taxon>
        <taxon>Sar</taxon>
        <taxon>Stramenopiles</taxon>
        <taxon>Oomycota</taxon>
        <taxon>Peronosporomycetes</taxon>
        <taxon>Pythiales</taxon>
        <taxon>Pythiaceae</taxon>
        <taxon>Globisporangium</taxon>
    </lineage>
</organism>
<reference evidence="12" key="1">
    <citation type="journal article" date="2010" name="Genome Biol.">
        <title>Genome sequence of the necrotrophic plant pathogen Pythium ultimum reveals original pathogenicity mechanisms and effector repertoire.</title>
        <authorList>
            <person name="Levesque C.A."/>
            <person name="Brouwer H."/>
            <person name="Cano L."/>
            <person name="Hamilton J.P."/>
            <person name="Holt C."/>
            <person name="Huitema E."/>
            <person name="Raffaele S."/>
            <person name="Robideau G.P."/>
            <person name="Thines M."/>
            <person name="Win J."/>
            <person name="Zerillo M.M."/>
            <person name="Beakes G.W."/>
            <person name="Boore J.L."/>
            <person name="Busam D."/>
            <person name="Dumas B."/>
            <person name="Ferriera S."/>
            <person name="Fuerstenberg S.I."/>
            <person name="Gachon C.M."/>
            <person name="Gaulin E."/>
            <person name="Govers F."/>
            <person name="Grenville-Briggs L."/>
            <person name="Horner N."/>
            <person name="Hostetler J."/>
            <person name="Jiang R.H."/>
            <person name="Johnson J."/>
            <person name="Krajaejun T."/>
            <person name="Lin H."/>
            <person name="Meijer H.J."/>
            <person name="Moore B."/>
            <person name="Morris P."/>
            <person name="Phuntmart V."/>
            <person name="Puiu D."/>
            <person name="Shetty J."/>
            <person name="Stajich J.E."/>
            <person name="Tripathy S."/>
            <person name="Wawra S."/>
            <person name="van West P."/>
            <person name="Whitty B.R."/>
            <person name="Coutinho P.M."/>
            <person name="Henrissat B."/>
            <person name="Martin F."/>
            <person name="Thomas P.D."/>
            <person name="Tyler B.M."/>
            <person name="De Vries R.P."/>
            <person name="Kamoun S."/>
            <person name="Yandell M."/>
            <person name="Tisserat N."/>
            <person name="Buell C.R."/>
        </authorList>
    </citation>
    <scope>NUCLEOTIDE SEQUENCE</scope>
    <source>
        <strain evidence="12">DAOM:BR144</strain>
    </source>
</reference>
<evidence type="ECO:0000256" key="4">
    <source>
        <dbReference type="ARBA" id="ARBA00022801"/>
    </source>
</evidence>
<dbReference type="InterPro" id="IPR008928">
    <property type="entry name" value="6-hairpin_glycosidase_sf"/>
</dbReference>
<evidence type="ECO:0000256" key="1">
    <source>
        <dbReference type="ARBA" id="ARBA00001863"/>
    </source>
</evidence>
<feature type="domain" description="CBM21" evidence="10">
    <location>
        <begin position="17"/>
        <end position="120"/>
    </location>
</feature>
<reference evidence="12" key="2">
    <citation type="submission" date="2010-04" db="EMBL/GenBank/DDBJ databases">
        <authorList>
            <person name="Buell R."/>
            <person name="Hamilton J."/>
            <person name="Hostetler J."/>
        </authorList>
    </citation>
    <scope>NUCLEOTIDE SEQUENCE [LARGE SCALE GENOMIC DNA]</scope>
    <source>
        <strain evidence="12">DAOM:BR144</strain>
    </source>
</reference>
<dbReference type="InterPro" id="IPR011613">
    <property type="entry name" value="GH15-like"/>
</dbReference>
<evidence type="ECO:0000256" key="5">
    <source>
        <dbReference type="ARBA" id="ARBA00023277"/>
    </source>
</evidence>
<evidence type="ECO:0000256" key="9">
    <source>
        <dbReference type="SAM" id="SignalP"/>
    </source>
</evidence>
<reference evidence="11" key="3">
    <citation type="submission" date="2015-02" db="UniProtKB">
        <authorList>
            <consortium name="EnsemblProtists"/>
        </authorList>
    </citation>
    <scope>IDENTIFICATION</scope>
    <source>
        <strain evidence="11">DAOM BR144</strain>
    </source>
</reference>
<dbReference type="InterPro" id="IPR000165">
    <property type="entry name" value="Glucoamylase"/>
</dbReference>
<sequence>MVFTAIRNVLALIIVAAVCTAAQEVKVNSYTYANSKLTGSMTVQNLAYSKVVNVIYANTAQTWGNTCAASYTSGPDSTNKETWSFNCAIGSAGISQFYVEYKVNGNTYYDNNGGSGKNYQVTASTTPTPTTATPTATPTPTTSTPSGPTPAPAPVSGSGFQADITSYLAAALPNFKSFLLANISPTNVNGALPGSIIAATASGANNYIYHWIRDAGLVMDVVNSLYKGGDKTLEKTFWDHAAFTKRLQSQTTLTGFGEAKYYVNGNAFNDPWCRPQNDGPAVRASSFIRFSRAYLANGGSLSRVIEIYNSTASGVIKPDLEYVTRNYNAADNCDLWEEQRGQHFFTVAVQRRALYEGRDFANLVGDSGAATYYGQQAALLDAKINQFWNAGAGSVQTTLNARLLDAAITLGAIHGNVGDGLFAPQDDRILATIFQLESGFINEYTLNQNVKVDGSGLPLSVAIGRYYGDVYDGAGSTKGNPWYLTTLSVAETIYRAATAYVKAGSITVTANNQKLFNGASPAGLGLNIATGTYAAGSANFNAIIQGLQTYGDKHIRRVKYHGAAGYHFNEQFNRDSGFAQGVNDLTWSYASLITTNYAREELKALTA</sequence>
<dbReference type="EMBL" id="GL376633">
    <property type="status" value="NOT_ANNOTATED_CDS"/>
    <property type="molecule type" value="Genomic_DNA"/>
</dbReference>
<dbReference type="InterPro" id="IPR005036">
    <property type="entry name" value="CBM21_dom"/>
</dbReference>
<evidence type="ECO:0000256" key="3">
    <source>
        <dbReference type="ARBA" id="ARBA00012593"/>
    </source>
</evidence>
<keyword evidence="4" id="KW-0378">Hydrolase</keyword>
<evidence type="ECO:0000256" key="7">
    <source>
        <dbReference type="ARBA" id="ARBA00023326"/>
    </source>
</evidence>
<dbReference type="Pfam" id="PF00723">
    <property type="entry name" value="Glyco_hydro_15"/>
    <property type="match status" value="1"/>
</dbReference>
<dbReference type="AlphaFoldDB" id="K3WKF3"/>
<dbReference type="PRINTS" id="PR00736">
    <property type="entry name" value="GLHYDRLASE15"/>
</dbReference>
<dbReference type="VEuPathDB" id="FungiDB:PYU1_G005434"/>
<keyword evidence="5" id="KW-0119">Carbohydrate metabolism</keyword>
<proteinExistence type="inferred from homology"/>
<dbReference type="Gene3D" id="1.50.10.10">
    <property type="match status" value="1"/>
</dbReference>
<dbReference type="Gene3D" id="2.60.40.2440">
    <property type="entry name" value="Carbohydrate binding type-21 domain"/>
    <property type="match status" value="1"/>
</dbReference>
<evidence type="ECO:0000313" key="11">
    <source>
        <dbReference type="EnsemblProtists" id="PYU1_T005445"/>
    </source>
</evidence>
<evidence type="ECO:0000256" key="6">
    <source>
        <dbReference type="ARBA" id="ARBA00023295"/>
    </source>
</evidence>
<keyword evidence="12" id="KW-1185">Reference proteome</keyword>
<dbReference type="PROSITE" id="PS51159">
    <property type="entry name" value="CBM21"/>
    <property type="match status" value="1"/>
</dbReference>
<comment type="catalytic activity">
    <reaction evidence="1">
        <text>Hydrolysis of terminal (1-&gt;4)-linked alpha-D-glucose residues successively from non-reducing ends of the chains with release of beta-D-glucose.</text>
        <dbReference type="EC" id="3.2.1.3"/>
    </reaction>
</comment>
<dbReference type="Proteomes" id="UP000019132">
    <property type="component" value="Unassembled WGS sequence"/>
</dbReference>
<evidence type="ECO:0000256" key="8">
    <source>
        <dbReference type="SAM" id="MobiDB-lite"/>
    </source>
</evidence>
<keyword evidence="7" id="KW-0624">Polysaccharide degradation</keyword>
<keyword evidence="9" id="KW-0732">Signal</keyword>
<dbReference type="eggNOG" id="ENOG502QPM2">
    <property type="taxonomic scope" value="Eukaryota"/>
</dbReference>
<comment type="similarity">
    <text evidence="2">Belongs to the glycosyl hydrolase 15 family.</text>
</comment>
<evidence type="ECO:0000313" key="12">
    <source>
        <dbReference type="Proteomes" id="UP000019132"/>
    </source>
</evidence>
<feature type="compositionally biased region" description="Low complexity" evidence="8">
    <location>
        <begin position="121"/>
        <end position="146"/>
    </location>
</feature>
<dbReference type="InterPro" id="IPR038175">
    <property type="entry name" value="CBM21_dom_sf"/>
</dbReference>
<dbReference type="Pfam" id="PF03370">
    <property type="entry name" value="CBM_21"/>
    <property type="match status" value="1"/>
</dbReference>
<dbReference type="SUPFAM" id="SSF48208">
    <property type="entry name" value="Six-hairpin glycosidases"/>
    <property type="match status" value="1"/>
</dbReference>
<feature type="region of interest" description="Disordered" evidence="8">
    <location>
        <begin position="121"/>
        <end position="154"/>
    </location>
</feature>
<name>K3WKF3_GLOUD</name>
<dbReference type="InterPro" id="IPR012341">
    <property type="entry name" value="6hp_glycosidase-like_sf"/>
</dbReference>
<dbReference type="EC" id="3.2.1.3" evidence="3"/>
<dbReference type="GO" id="GO:0000272">
    <property type="term" value="P:polysaccharide catabolic process"/>
    <property type="evidence" value="ECO:0007669"/>
    <property type="project" value="UniProtKB-KW"/>
</dbReference>
<keyword evidence="6" id="KW-0326">Glycosidase</keyword>